<dbReference type="EC" id="2.3.-.-" evidence="2"/>
<evidence type="ECO:0000313" key="3">
    <source>
        <dbReference type="Proteomes" id="UP001596483"/>
    </source>
</evidence>
<dbReference type="EMBL" id="JBHTCT010000038">
    <property type="protein sequence ID" value="MFC7366621.1"/>
    <property type="molecule type" value="Genomic_DNA"/>
</dbReference>
<evidence type="ECO:0000259" key="1">
    <source>
        <dbReference type="PROSITE" id="PS51186"/>
    </source>
</evidence>
<reference evidence="3" key="1">
    <citation type="journal article" date="2019" name="Int. J. Syst. Evol. Microbiol.">
        <title>The Global Catalogue of Microorganisms (GCM) 10K type strain sequencing project: providing services to taxonomists for standard genome sequencing and annotation.</title>
        <authorList>
            <consortium name="The Broad Institute Genomics Platform"/>
            <consortium name="The Broad Institute Genome Sequencing Center for Infectious Disease"/>
            <person name="Wu L."/>
            <person name="Ma J."/>
        </authorList>
    </citation>
    <scope>NUCLEOTIDE SEQUENCE [LARGE SCALE GENOMIC DNA]</scope>
    <source>
        <strain evidence="3">JCM 4738</strain>
    </source>
</reference>
<evidence type="ECO:0000313" key="2">
    <source>
        <dbReference type="EMBL" id="MFC7366621.1"/>
    </source>
</evidence>
<proteinExistence type="predicted"/>
<keyword evidence="3" id="KW-1185">Reference proteome</keyword>
<feature type="domain" description="N-acetyltransferase" evidence="1">
    <location>
        <begin position="13"/>
        <end position="177"/>
    </location>
</feature>
<dbReference type="PANTHER" id="PTHR43792">
    <property type="entry name" value="GNAT FAMILY, PUTATIVE (AFU_ORTHOLOGUE AFUA_3G00765)-RELATED-RELATED"/>
    <property type="match status" value="1"/>
</dbReference>
<sequence>MEAPFPVITTERLHLRAATPADADDMLRYLSDPEVMEYTGMEPFQTTEDVLDEIHWYRSLVEEGSGIRWGITLMETGKMIGSCGFHNREPKHFRAEIGYELSREHWGKGIASEALQAVVRYGFDQLRLERIEALIEPKNEPSLRLVEKNGFLREGLLRHYEYGRGKFDDLYMYSILKEDLALWEKTGSSGKGETIGEDR</sequence>
<dbReference type="Pfam" id="PF13302">
    <property type="entry name" value="Acetyltransf_3"/>
    <property type="match status" value="1"/>
</dbReference>
<dbReference type="RefSeq" id="WP_157293457.1">
    <property type="nucleotide sequence ID" value="NZ_JBHTCT010000038.1"/>
</dbReference>
<dbReference type="InterPro" id="IPR016181">
    <property type="entry name" value="Acyl_CoA_acyltransferase"/>
</dbReference>
<gene>
    <name evidence="2" type="ORF">ACFQQH_15935</name>
</gene>
<accession>A0ABW2NPC8</accession>
<dbReference type="InterPro" id="IPR000182">
    <property type="entry name" value="GNAT_dom"/>
</dbReference>
<keyword evidence="2" id="KW-0012">Acyltransferase</keyword>
<dbReference type="CDD" id="cd04301">
    <property type="entry name" value="NAT_SF"/>
    <property type="match status" value="1"/>
</dbReference>
<name>A0ABW2NPC8_9BACL</name>
<organism evidence="2 3">
    <name type="scientific">Bhargavaea changchunensis</name>
    <dbReference type="NCBI Taxonomy" id="2134037"/>
    <lineage>
        <taxon>Bacteria</taxon>
        <taxon>Bacillati</taxon>
        <taxon>Bacillota</taxon>
        <taxon>Bacilli</taxon>
        <taxon>Bacillales</taxon>
        <taxon>Caryophanaceae</taxon>
        <taxon>Bhargavaea</taxon>
    </lineage>
</organism>
<dbReference type="PANTHER" id="PTHR43792:SF9">
    <property type="entry name" value="RIBOSOMAL-PROTEIN-ALANINE ACETYLTRANSFERASE"/>
    <property type="match status" value="1"/>
</dbReference>
<protein>
    <submittedName>
        <fullName evidence="2">GNAT family N-acetyltransferase</fullName>
        <ecNumber evidence="2">2.3.-.-</ecNumber>
    </submittedName>
</protein>
<dbReference type="PROSITE" id="PS51186">
    <property type="entry name" value="GNAT"/>
    <property type="match status" value="1"/>
</dbReference>
<dbReference type="InterPro" id="IPR051531">
    <property type="entry name" value="N-acetyltransferase"/>
</dbReference>
<dbReference type="GO" id="GO:0016746">
    <property type="term" value="F:acyltransferase activity"/>
    <property type="evidence" value="ECO:0007669"/>
    <property type="project" value="UniProtKB-KW"/>
</dbReference>
<comment type="caution">
    <text evidence="2">The sequence shown here is derived from an EMBL/GenBank/DDBJ whole genome shotgun (WGS) entry which is preliminary data.</text>
</comment>
<dbReference type="Proteomes" id="UP001596483">
    <property type="component" value="Unassembled WGS sequence"/>
</dbReference>
<keyword evidence="2" id="KW-0808">Transferase</keyword>
<dbReference type="Gene3D" id="3.40.630.30">
    <property type="match status" value="1"/>
</dbReference>
<dbReference type="SUPFAM" id="SSF55729">
    <property type="entry name" value="Acyl-CoA N-acyltransferases (Nat)"/>
    <property type="match status" value="1"/>
</dbReference>